<dbReference type="InterPro" id="IPR020472">
    <property type="entry name" value="WD40_PAC1"/>
</dbReference>
<dbReference type="Gene3D" id="2.130.10.10">
    <property type="entry name" value="YVTN repeat-like/Quinoprotein amine dehydrogenase"/>
    <property type="match status" value="2"/>
</dbReference>
<dbReference type="Gene3D" id="1.25.40.10">
    <property type="entry name" value="Tetratricopeptide repeat domain"/>
    <property type="match status" value="2"/>
</dbReference>
<evidence type="ECO:0000256" key="4">
    <source>
        <dbReference type="PROSITE-ProRule" id="PRU00339"/>
    </source>
</evidence>
<dbReference type="InterPro" id="IPR036322">
    <property type="entry name" value="WD40_repeat_dom_sf"/>
</dbReference>
<feature type="domain" description="CHAT" evidence="6">
    <location>
        <begin position="627"/>
        <end position="943"/>
    </location>
</feature>
<dbReference type="EMBL" id="DS989854">
    <property type="protein sequence ID" value="EDX74108.1"/>
    <property type="molecule type" value="Genomic_DNA"/>
</dbReference>
<feature type="repeat" description="WD" evidence="3">
    <location>
        <begin position="94"/>
        <end position="135"/>
    </location>
</feature>
<evidence type="ECO:0000259" key="6">
    <source>
        <dbReference type="Pfam" id="PF12770"/>
    </source>
</evidence>
<dbReference type="PROSITE" id="PS50005">
    <property type="entry name" value="TPR"/>
    <property type="match status" value="4"/>
</dbReference>
<feature type="repeat" description="TPR" evidence="4">
    <location>
        <begin position="299"/>
        <end position="332"/>
    </location>
</feature>
<evidence type="ECO:0000313" key="7">
    <source>
        <dbReference type="EMBL" id="EDX74108.1"/>
    </source>
</evidence>
<dbReference type="SMART" id="SM00320">
    <property type="entry name" value="WD40"/>
    <property type="match status" value="3"/>
</dbReference>
<keyword evidence="1 3" id="KW-0853">WD repeat</keyword>
<dbReference type="PROSITE" id="PS00678">
    <property type="entry name" value="WD_REPEATS_1"/>
    <property type="match status" value="1"/>
</dbReference>
<protein>
    <submittedName>
        <fullName evidence="7">Tetratricopeptide repeat domain protein</fullName>
    </submittedName>
</protein>
<dbReference type="InterPro" id="IPR019775">
    <property type="entry name" value="WD40_repeat_CS"/>
</dbReference>
<organism evidence="7 8">
    <name type="scientific">Coleofasciculus chthonoplastes PCC 7420</name>
    <dbReference type="NCBI Taxonomy" id="118168"/>
    <lineage>
        <taxon>Bacteria</taxon>
        <taxon>Bacillati</taxon>
        <taxon>Cyanobacteriota</taxon>
        <taxon>Cyanophyceae</taxon>
        <taxon>Coleofasciculales</taxon>
        <taxon>Coleofasciculaceae</taxon>
        <taxon>Coleofasciculus</taxon>
    </lineage>
</organism>
<keyword evidence="5" id="KW-0175">Coiled coil</keyword>
<dbReference type="InterPro" id="IPR019734">
    <property type="entry name" value="TPR_rpt"/>
</dbReference>
<dbReference type="InterPro" id="IPR015943">
    <property type="entry name" value="WD40/YVTN_repeat-like_dom_sf"/>
</dbReference>
<dbReference type="Pfam" id="PF13424">
    <property type="entry name" value="TPR_12"/>
    <property type="match status" value="2"/>
</dbReference>
<dbReference type="PROSITE" id="PS50294">
    <property type="entry name" value="WD_REPEATS_REGION"/>
    <property type="match status" value="3"/>
</dbReference>
<keyword evidence="8" id="KW-1185">Reference proteome</keyword>
<feature type="repeat" description="WD" evidence="3">
    <location>
        <begin position="12"/>
        <end position="44"/>
    </location>
</feature>
<dbReference type="InterPro" id="IPR011990">
    <property type="entry name" value="TPR-like_helical_dom_sf"/>
</dbReference>
<feature type="repeat" description="TPR" evidence="4">
    <location>
        <begin position="259"/>
        <end position="292"/>
    </location>
</feature>
<feature type="repeat" description="TPR" evidence="4">
    <location>
        <begin position="179"/>
        <end position="212"/>
    </location>
</feature>
<feature type="coiled-coil region" evidence="5">
    <location>
        <begin position="395"/>
        <end position="422"/>
    </location>
</feature>
<keyword evidence="2" id="KW-0677">Repeat</keyword>
<dbReference type="SUPFAM" id="SSF48452">
    <property type="entry name" value="TPR-like"/>
    <property type="match status" value="2"/>
</dbReference>
<gene>
    <name evidence="7" type="ORF">MC7420_4093</name>
</gene>
<dbReference type="InterPro" id="IPR024983">
    <property type="entry name" value="CHAT_dom"/>
</dbReference>
<feature type="repeat" description="WD" evidence="3">
    <location>
        <begin position="53"/>
        <end position="85"/>
    </location>
</feature>
<sequence>MWDKSGNLLALFRGHENAVTSAVFSPDGSQILTASYDGSARLWDAKGNLLVVFQGHEESVESAVFSLDGSQILTASWDGTVRLWDTKGNLLAVFQGHDAMVNNAVFSPDGSQILTASRDGTARLWDVSAAIVAYAPEKTLNEGIQLTQQGTIELRQLAIRKLEESLELYREDNNHVKVAQILLSIGNIHANFGQFQTALDFYNQALPISQQTGSQATEAAIFNSLGQLYNELADPQNALDFYNQALPLLYQLNDKGGAATIFNNMAATFITLGQQENALDSYKQALTISRSGGNLAAETSTLIGMGSIYTTSKDWSSALNTYKQALSISRYLNDQVKETTILNQIGKVHASSGENSTAQDYYNQALPLSRRLGYKSEEANILYNQATLNRRQNNLTAAKTEIETAINIIEQLRTQIASQQLRQSYFARNQDYYQLYIDLLMQLHQQNPNKGYDAQAFHASERSRARSLIELLTEANADIRQGVNPQLLEQERTLTQQLNDLEYRKYQLLSTQHSQTELDDIQQKIDTQLNQLNQLEAKIRIASPRYAELKYPEPLTLQQIQQQVLDEDTVLLEYSLGEDRSYLWAVTKDNITSYQLPPRSEIETAAKAFLSQTTYRDAAFGEIIPASNQLTQLILPNLAHLSQKRLLIVPDGQLHYIPFSALSINPSDYQPLLTKHQVIHLPSASTVAINRNQLTQRTTAPNTLAIIADPIFSPDDNDIIGKTNPPSNNNRGTENLASLSLERSATTSDIEFKRLPFTRTEADTILQLLPGKSSVSFFEFDANLNTVKRPDLSNYQIIHFATHGVLNPDYPELSGLVVSLVDRQGNSQNGFLRLNDIFNLNLPAELVVLSACQTGSGENVKGEGIVGLTRGFMYAGSPRVIASLWNVNDESTAELMKLFYQKYLQENLPPAEALRQAQLAMWQSENIDWRNPYFWAAFTLQGEWR</sequence>
<dbReference type="AlphaFoldDB" id="B4VV26"/>
<feature type="repeat" description="TPR" evidence="4">
    <location>
        <begin position="219"/>
        <end position="252"/>
    </location>
</feature>
<dbReference type="Pfam" id="PF00400">
    <property type="entry name" value="WD40"/>
    <property type="match status" value="3"/>
</dbReference>
<evidence type="ECO:0000256" key="2">
    <source>
        <dbReference type="ARBA" id="ARBA00022737"/>
    </source>
</evidence>
<dbReference type="Pfam" id="PF13176">
    <property type="entry name" value="TPR_7"/>
    <property type="match status" value="1"/>
</dbReference>
<dbReference type="Proteomes" id="UP000003835">
    <property type="component" value="Unassembled WGS sequence"/>
</dbReference>
<dbReference type="SMART" id="SM00028">
    <property type="entry name" value="TPR"/>
    <property type="match status" value="6"/>
</dbReference>
<dbReference type="eggNOG" id="COG0457">
    <property type="taxonomic scope" value="Bacteria"/>
</dbReference>
<reference evidence="7 8" key="1">
    <citation type="submission" date="2008-07" db="EMBL/GenBank/DDBJ databases">
        <authorList>
            <person name="Tandeau de Marsac N."/>
            <person name="Ferriera S."/>
            <person name="Johnson J."/>
            <person name="Kravitz S."/>
            <person name="Beeson K."/>
            <person name="Sutton G."/>
            <person name="Rogers Y.-H."/>
            <person name="Friedman R."/>
            <person name="Frazier M."/>
            <person name="Venter J.C."/>
        </authorList>
    </citation>
    <scope>NUCLEOTIDE SEQUENCE [LARGE SCALE GENOMIC DNA]</scope>
    <source>
        <strain evidence="7 8">PCC 7420</strain>
    </source>
</reference>
<evidence type="ECO:0000256" key="5">
    <source>
        <dbReference type="SAM" id="Coils"/>
    </source>
</evidence>
<accession>B4VV26</accession>
<dbReference type="PANTHER" id="PTHR10098:SF108">
    <property type="entry name" value="TETRATRICOPEPTIDE REPEAT PROTEIN 28"/>
    <property type="match status" value="1"/>
</dbReference>
<keyword evidence="4" id="KW-0802">TPR repeat</keyword>
<evidence type="ECO:0000313" key="8">
    <source>
        <dbReference type="Proteomes" id="UP000003835"/>
    </source>
</evidence>
<evidence type="ECO:0000256" key="3">
    <source>
        <dbReference type="PROSITE-ProRule" id="PRU00221"/>
    </source>
</evidence>
<dbReference type="PANTHER" id="PTHR10098">
    <property type="entry name" value="RAPSYN-RELATED"/>
    <property type="match status" value="1"/>
</dbReference>
<dbReference type="eggNOG" id="COG4995">
    <property type="taxonomic scope" value="Bacteria"/>
</dbReference>
<dbReference type="PROSITE" id="PS50082">
    <property type="entry name" value="WD_REPEATS_2"/>
    <property type="match status" value="3"/>
</dbReference>
<evidence type="ECO:0000256" key="1">
    <source>
        <dbReference type="ARBA" id="ARBA00022574"/>
    </source>
</evidence>
<dbReference type="STRING" id="118168.MC7420_4093"/>
<dbReference type="InterPro" id="IPR001680">
    <property type="entry name" value="WD40_rpt"/>
</dbReference>
<dbReference type="HOGENOM" id="CLU_002404_2_1_3"/>
<dbReference type="SUPFAM" id="SSF50978">
    <property type="entry name" value="WD40 repeat-like"/>
    <property type="match status" value="1"/>
</dbReference>
<dbReference type="Pfam" id="PF12770">
    <property type="entry name" value="CHAT"/>
    <property type="match status" value="1"/>
</dbReference>
<proteinExistence type="predicted"/>
<dbReference type="eggNOG" id="COG2319">
    <property type="taxonomic scope" value="Bacteria"/>
</dbReference>
<dbReference type="PRINTS" id="PR00320">
    <property type="entry name" value="GPROTEINBRPT"/>
</dbReference>
<name>B4VV26_9CYAN</name>